<dbReference type="Proteomes" id="UP000514533">
    <property type="component" value="Plasmid pRHB01-C20_3"/>
</dbReference>
<accession>A0A7D7KHM3</accession>
<organism evidence="1 2">
    <name type="scientific">Escherichia coli</name>
    <dbReference type="NCBI Taxonomy" id="562"/>
    <lineage>
        <taxon>Bacteria</taxon>
        <taxon>Pseudomonadati</taxon>
        <taxon>Pseudomonadota</taxon>
        <taxon>Gammaproteobacteria</taxon>
        <taxon>Enterobacterales</taxon>
        <taxon>Enterobacteriaceae</taxon>
        <taxon>Escherichia</taxon>
    </lineage>
</organism>
<gene>
    <name evidence="1" type="ORF">HVV39_27330</name>
</gene>
<name>A0A7D7KHM3_ECOLX</name>
<evidence type="ECO:0008006" key="3">
    <source>
        <dbReference type="Google" id="ProtNLM"/>
    </source>
</evidence>
<dbReference type="AlphaFoldDB" id="A0A7D7KHM3"/>
<proteinExistence type="predicted"/>
<dbReference type="EMBL" id="CP055983">
    <property type="protein sequence ID" value="QMS41675.1"/>
    <property type="molecule type" value="Genomic_DNA"/>
</dbReference>
<reference evidence="1 2" key="1">
    <citation type="submission" date="2020-06" db="EMBL/GenBank/DDBJ databases">
        <title>REHAB project genomes.</title>
        <authorList>
            <person name="Shaw L.P."/>
        </authorList>
    </citation>
    <scope>NUCLEOTIDE SEQUENCE [LARGE SCALE GENOMIC DNA]</scope>
    <source>
        <strain evidence="1 2">RHB01-C20</strain>
        <plasmid evidence="2">prhb01-c20_3</plasmid>
    </source>
</reference>
<protein>
    <recommendedName>
        <fullName evidence="3">Fimbrial protein</fullName>
    </recommendedName>
</protein>
<geneLocation type="plasmid" evidence="2">
    <name>prhb01-c20_3</name>
</geneLocation>
<keyword evidence="1" id="KW-0614">Plasmid</keyword>
<sequence>MSGLQQKWIRPGVATLALLVAGGIIQSSVAATVTQSDDKSSATIVIPVTLINIQATCDVTFSGAGLGSTGGTYTLGTLSKGEDKEHAPFRAVVECRDTDGTETVSTALTASVRTGTLVGNNSVRMLVDGKDDTDAPELWLETGGQRITLDGSAFCKGNGLNRNECTLTPHTRVPGSSPGGELSATVVFDVTYV</sequence>
<evidence type="ECO:0000313" key="2">
    <source>
        <dbReference type="Proteomes" id="UP000514533"/>
    </source>
</evidence>
<evidence type="ECO:0000313" key="1">
    <source>
        <dbReference type="EMBL" id="QMS41675.1"/>
    </source>
</evidence>